<sequence>MEDPEDISVLDVYEIVTDFAKEFRPVLGIYGPEPLNNIMSKVLTTLEHLEAQTVKIGQLNTLLQERESTIMKLERDKVEKAADRQRFEKELEQIEEHWREELGGMVAVINRLQEENRKLVKSLAAKQENSSENHAHPMSPEVDVGVLQQSRASIDKLRDQIKAKDRELYSKSSEIDKLTDQVNRLSLLVKDLRKKHRVCLGQVRSLIDERADYIAQLQDLQHKLGSLRQQLGIAEKENEDLAQSHSERPDLTNKAIYDLDDPNRPRFTTDELKEILRERNEFKARVSDLEEELALYRPKNEQSSLDEDEDEDAPVQGPIPFEPNDAPWKRSESGIRKLFRKLFSETNVTFLGSSPKRSLSSLSKMALASGATLDSPL</sequence>
<feature type="compositionally biased region" description="Acidic residues" evidence="4">
    <location>
        <begin position="304"/>
        <end position="313"/>
    </location>
</feature>
<name>A0ABD0Z165_9HEMI</name>
<dbReference type="Pfam" id="PF11461">
    <property type="entry name" value="RILP"/>
    <property type="match status" value="1"/>
</dbReference>
<dbReference type="PROSITE" id="PS51776">
    <property type="entry name" value="RH1"/>
    <property type="match status" value="1"/>
</dbReference>
<keyword evidence="1" id="KW-0813">Transport</keyword>
<accession>A0ABD0Z165</accession>
<dbReference type="AlphaFoldDB" id="A0ABD0Z165"/>
<dbReference type="Gene3D" id="1.20.58.1770">
    <property type="match status" value="1"/>
</dbReference>
<evidence type="ECO:0000256" key="1">
    <source>
        <dbReference type="ARBA" id="ARBA00022448"/>
    </source>
</evidence>
<gene>
    <name evidence="7" type="ORF">AAG570_012822</name>
</gene>
<dbReference type="GO" id="GO:0015031">
    <property type="term" value="P:protein transport"/>
    <property type="evidence" value="ECO:0007669"/>
    <property type="project" value="UniProtKB-KW"/>
</dbReference>
<keyword evidence="2" id="KW-0653">Protein transport</keyword>
<keyword evidence="8" id="KW-1185">Reference proteome</keyword>
<reference evidence="7 8" key="1">
    <citation type="submission" date="2024-07" db="EMBL/GenBank/DDBJ databases">
        <title>Chromosome-level genome assembly of the water stick insect Ranatra chinensis (Heteroptera: Nepidae).</title>
        <authorList>
            <person name="Liu X."/>
        </authorList>
    </citation>
    <scope>NUCLEOTIDE SEQUENCE [LARGE SCALE GENOMIC DNA]</scope>
    <source>
        <strain evidence="7">Cailab_2021Rc</strain>
        <tissue evidence="7">Muscle</tissue>
    </source>
</reference>
<evidence type="ECO:0000256" key="3">
    <source>
        <dbReference type="ARBA" id="ARBA00023054"/>
    </source>
</evidence>
<evidence type="ECO:0000259" key="6">
    <source>
        <dbReference type="PROSITE" id="PS51777"/>
    </source>
</evidence>
<dbReference type="PROSITE" id="PS51777">
    <property type="entry name" value="RH2"/>
    <property type="match status" value="1"/>
</dbReference>
<evidence type="ECO:0000313" key="7">
    <source>
        <dbReference type="EMBL" id="KAL1129878.1"/>
    </source>
</evidence>
<feature type="domain" description="RH2" evidence="6">
    <location>
        <begin position="264"/>
        <end position="338"/>
    </location>
</feature>
<dbReference type="InterPro" id="IPR034743">
    <property type="entry name" value="RH1"/>
</dbReference>
<dbReference type="Gene3D" id="6.10.230.10">
    <property type="match status" value="1"/>
</dbReference>
<feature type="region of interest" description="Disordered" evidence="4">
    <location>
        <begin position="238"/>
        <end position="262"/>
    </location>
</feature>
<dbReference type="InterPro" id="IPR021563">
    <property type="entry name" value="RILP_dimer"/>
</dbReference>
<dbReference type="SUPFAM" id="SSF161256">
    <property type="entry name" value="RILP dimerisation region"/>
    <property type="match status" value="1"/>
</dbReference>
<organism evidence="7 8">
    <name type="scientific">Ranatra chinensis</name>
    <dbReference type="NCBI Taxonomy" id="642074"/>
    <lineage>
        <taxon>Eukaryota</taxon>
        <taxon>Metazoa</taxon>
        <taxon>Ecdysozoa</taxon>
        <taxon>Arthropoda</taxon>
        <taxon>Hexapoda</taxon>
        <taxon>Insecta</taxon>
        <taxon>Pterygota</taxon>
        <taxon>Neoptera</taxon>
        <taxon>Paraneoptera</taxon>
        <taxon>Hemiptera</taxon>
        <taxon>Heteroptera</taxon>
        <taxon>Panheteroptera</taxon>
        <taxon>Nepomorpha</taxon>
        <taxon>Nepidae</taxon>
        <taxon>Ranatrinae</taxon>
        <taxon>Ranatra</taxon>
    </lineage>
</organism>
<proteinExistence type="predicted"/>
<dbReference type="Proteomes" id="UP001558652">
    <property type="component" value="Unassembled WGS sequence"/>
</dbReference>
<protein>
    <recommendedName>
        <fullName evidence="9">RILP-like protein homolog</fullName>
    </recommendedName>
</protein>
<comment type="caution">
    <text evidence="7">The sequence shown here is derived from an EMBL/GenBank/DDBJ whole genome shotgun (WGS) entry which is preliminary data.</text>
</comment>
<evidence type="ECO:0000259" key="5">
    <source>
        <dbReference type="PROSITE" id="PS51776"/>
    </source>
</evidence>
<dbReference type="InterPro" id="IPR034744">
    <property type="entry name" value="RH2"/>
</dbReference>
<dbReference type="Pfam" id="PF09744">
    <property type="entry name" value="RH1"/>
    <property type="match status" value="1"/>
</dbReference>
<feature type="region of interest" description="Disordered" evidence="4">
    <location>
        <begin position="295"/>
        <end position="328"/>
    </location>
</feature>
<feature type="domain" description="RH1" evidence="5">
    <location>
        <begin position="1"/>
        <end position="83"/>
    </location>
</feature>
<dbReference type="EMBL" id="JBFDAA010000008">
    <property type="protein sequence ID" value="KAL1129878.1"/>
    <property type="molecule type" value="Genomic_DNA"/>
</dbReference>
<evidence type="ECO:0000256" key="4">
    <source>
        <dbReference type="SAM" id="MobiDB-lite"/>
    </source>
</evidence>
<evidence type="ECO:0008006" key="9">
    <source>
        <dbReference type="Google" id="ProtNLM"/>
    </source>
</evidence>
<evidence type="ECO:0000256" key="2">
    <source>
        <dbReference type="ARBA" id="ARBA00022927"/>
    </source>
</evidence>
<evidence type="ECO:0000313" key="8">
    <source>
        <dbReference type="Proteomes" id="UP001558652"/>
    </source>
</evidence>
<dbReference type="PANTHER" id="PTHR21502:SF4">
    <property type="entry name" value="RILP-LIKE PROTEIN HOMOLOG"/>
    <property type="match status" value="1"/>
</dbReference>
<keyword evidence="3" id="KW-0175">Coiled coil</keyword>
<dbReference type="PANTHER" id="PTHR21502">
    <property type="entry name" value="ZINC FINGER PROTEIN DZIP1"/>
    <property type="match status" value="1"/>
</dbReference>
<dbReference type="InterPro" id="IPR051241">
    <property type="entry name" value="DZIP_RILPL"/>
</dbReference>